<proteinExistence type="predicted"/>
<comment type="caution">
    <text evidence="2">The sequence shown here is derived from an EMBL/GenBank/DDBJ whole genome shotgun (WGS) entry which is preliminary data.</text>
</comment>
<dbReference type="EMBL" id="JADBEL010000001">
    <property type="protein sequence ID" value="MBE1553228.1"/>
    <property type="molecule type" value="Genomic_DNA"/>
</dbReference>
<dbReference type="Pfam" id="PF02661">
    <property type="entry name" value="Fic"/>
    <property type="match status" value="1"/>
</dbReference>
<dbReference type="PANTHER" id="PTHR39426">
    <property type="entry name" value="HOMOLOGY TO DEATH-ON-CURING PROTEIN OF PHAGE P1"/>
    <property type="match status" value="1"/>
</dbReference>
<dbReference type="InterPro" id="IPR053737">
    <property type="entry name" value="Type_II_TA_Toxin"/>
</dbReference>
<evidence type="ECO:0000313" key="3">
    <source>
        <dbReference type="Proteomes" id="UP000658225"/>
    </source>
</evidence>
<sequence>MLIHYAIMGEHHEDNQAGVKIEAKFEAMLARPYAKYFGVELFPTLFDKACCYYHTIVRMHIFFNGNKRTALSVFLVLLEINNYTLNVEDIFLEDYTVKIAHDEHDCAEEEVAKIVEELGLFLVHGDK</sequence>
<name>A0A927MG36_9BACL</name>
<dbReference type="AlphaFoldDB" id="A0A927MG36"/>
<accession>A0A927MG36</accession>
<organism evidence="2 3">
    <name type="scientific">Sporosarcina limicola</name>
    <dbReference type="NCBI Taxonomy" id="34101"/>
    <lineage>
        <taxon>Bacteria</taxon>
        <taxon>Bacillati</taxon>
        <taxon>Bacillota</taxon>
        <taxon>Bacilli</taxon>
        <taxon>Bacillales</taxon>
        <taxon>Caryophanaceae</taxon>
        <taxon>Sporosarcina</taxon>
    </lineage>
</organism>
<dbReference type="GO" id="GO:0016301">
    <property type="term" value="F:kinase activity"/>
    <property type="evidence" value="ECO:0007669"/>
    <property type="project" value="InterPro"/>
</dbReference>
<dbReference type="PROSITE" id="PS51459">
    <property type="entry name" value="FIDO"/>
    <property type="match status" value="1"/>
</dbReference>
<protein>
    <submittedName>
        <fullName evidence="2">Death-on-curing protein</fullName>
    </submittedName>
</protein>
<dbReference type="InterPro" id="IPR003812">
    <property type="entry name" value="Fido"/>
</dbReference>
<evidence type="ECO:0000259" key="1">
    <source>
        <dbReference type="PROSITE" id="PS51459"/>
    </source>
</evidence>
<dbReference type="Proteomes" id="UP000658225">
    <property type="component" value="Unassembled WGS sequence"/>
</dbReference>
<evidence type="ECO:0000313" key="2">
    <source>
        <dbReference type="EMBL" id="MBE1553228.1"/>
    </source>
</evidence>
<dbReference type="InterPro" id="IPR006440">
    <property type="entry name" value="Doc"/>
</dbReference>
<gene>
    <name evidence="2" type="ORF">H4683_000297</name>
</gene>
<dbReference type="NCBIfam" id="TIGR01550">
    <property type="entry name" value="DOC_P1"/>
    <property type="match status" value="1"/>
</dbReference>
<feature type="domain" description="Fido" evidence="1">
    <location>
        <begin position="1"/>
        <end position="117"/>
    </location>
</feature>
<dbReference type="SUPFAM" id="SSF140931">
    <property type="entry name" value="Fic-like"/>
    <property type="match status" value="1"/>
</dbReference>
<dbReference type="PANTHER" id="PTHR39426:SF1">
    <property type="entry name" value="HOMOLOGY TO DEATH-ON-CURING PROTEIN OF PHAGE P1"/>
    <property type="match status" value="1"/>
</dbReference>
<keyword evidence="3" id="KW-1185">Reference proteome</keyword>
<dbReference type="InterPro" id="IPR036597">
    <property type="entry name" value="Fido-like_dom_sf"/>
</dbReference>
<dbReference type="Gene3D" id="1.20.120.1870">
    <property type="entry name" value="Fic/DOC protein, Fido domain"/>
    <property type="match status" value="1"/>
</dbReference>
<reference evidence="2" key="1">
    <citation type="submission" date="2020-10" db="EMBL/GenBank/DDBJ databases">
        <title>Genomic Encyclopedia of Type Strains, Phase IV (KMG-IV): sequencing the most valuable type-strain genomes for metagenomic binning, comparative biology and taxonomic classification.</title>
        <authorList>
            <person name="Goeker M."/>
        </authorList>
    </citation>
    <scope>NUCLEOTIDE SEQUENCE</scope>
    <source>
        <strain evidence="2">DSM 13886</strain>
    </source>
</reference>